<proteinExistence type="predicted"/>
<dbReference type="Proteomes" id="UP000017842">
    <property type="component" value="Unassembled WGS sequence"/>
</dbReference>
<reference evidence="1 2" key="1">
    <citation type="journal article" date="2013" name="Genome Announc.">
        <title>Draft Genome Sequence of the Methanotrophic Gammaproteobacterium Methyloglobulus morosus DSM 22980 Strain KoM1.</title>
        <authorList>
            <person name="Poehlein A."/>
            <person name="Deutzmann J.S."/>
            <person name="Daniel R."/>
            <person name="Simeonova D.D."/>
        </authorList>
    </citation>
    <scope>NUCLEOTIDE SEQUENCE [LARGE SCALE GENOMIC DNA]</scope>
    <source>
        <strain evidence="1 2">KoM1</strain>
    </source>
</reference>
<comment type="caution">
    <text evidence="1">The sequence shown here is derived from an EMBL/GenBank/DDBJ whole genome shotgun (WGS) entry which is preliminary data.</text>
</comment>
<evidence type="ECO:0000313" key="2">
    <source>
        <dbReference type="Proteomes" id="UP000017842"/>
    </source>
</evidence>
<dbReference type="OrthoDB" id="5569235at2"/>
<sequence length="199" mass="22902">MKYCVSCNISGAIFFVVTVVIYGCTQNVREQSPDAIAGSVKHISRPDQPNLAWFAPELHISHYRTLFYGYDTVDYRLAAPEHPETKTNRSFRLLVDAHYGGNLRHYDFAKMPDASIREVVHDQHDTERCQIFNSLISSCLYRDRFGLNLSRSELELGLVKGIQFLFRSQTQDYESLDLPSNYIEGFLKAIDNYEPQQAH</sequence>
<evidence type="ECO:0008006" key="3">
    <source>
        <dbReference type="Google" id="ProtNLM"/>
    </source>
</evidence>
<gene>
    <name evidence="1" type="ORF">MGMO_97c00070</name>
</gene>
<organism evidence="1 2">
    <name type="scientific">Methyloglobulus morosus KoM1</name>
    <dbReference type="NCBI Taxonomy" id="1116472"/>
    <lineage>
        <taxon>Bacteria</taxon>
        <taxon>Pseudomonadati</taxon>
        <taxon>Pseudomonadota</taxon>
        <taxon>Gammaproteobacteria</taxon>
        <taxon>Methylococcales</taxon>
        <taxon>Methylococcaceae</taxon>
        <taxon>Methyloglobulus</taxon>
    </lineage>
</organism>
<keyword evidence="2" id="KW-1185">Reference proteome</keyword>
<name>V5BUK6_9GAMM</name>
<dbReference type="AlphaFoldDB" id="V5BUK6"/>
<dbReference type="EMBL" id="AYLO01000093">
    <property type="protein sequence ID" value="ESS71529.1"/>
    <property type="molecule type" value="Genomic_DNA"/>
</dbReference>
<evidence type="ECO:0000313" key="1">
    <source>
        <dbReference type="EMBL" id="ESS71529.1"/>
    </source>
</evidence>
<accession>V5BUK6</accession>
<protein>
    <recommendedName>
        <fullName evidence="3">Lipoprotein</fullName>
    </recommendedName>
</protein>
<dbReference type="RefSeq" id="WP_023495400.1">
    <property type="nucleotide sequence ID" value="NZ_AYLO01000093.1"/>
</dbReference>
<dbReference type="PROSITE" id="PS51257">
    <property type="entry name" value="PROKAR_LIPOPROTEIN"/>
    <property type="match status" value="1"/>
</dbReference>